<comment type="caution">
    <text evidence="9">The sequence shown here is derived from an EMBL/GenBank/DDBJ whole genome shotgun (WGS) entry which is preliminary data.</text>
</comment>
<keyword evidence="6" id="KW-0175">Coiled coil</keyword>
<dbReference type="FunFam" id="1.10.10.60:FF:000342">
    <property type="entry name" value="trihelix transcription factor PTL-like"/>
    <property type="match status" value="1"/>
</dbReference>
<dbReference type="AlphaFoldDB" id="A0AAN7Q6L0"/>
<dbReference type="EMBL" id="JAXIOK010000012">
    <property type="protein sequence ID" value="KAK4757715.1"/>
    <property type="molecule type" value="Genomic_DNA"/>
</dbReference>
<dbReference type="InterPro" id="IPR044822">
    <property type="entry name" value="Myb_DNA-bind_4"/>
</dbReference>
<keyword evidence="10" id="KW-1185">Reference proteome</keyword>
<evidence type="ECO:0000256" key="1">
    <source>
        <dbReference type="ARBA" id="ARBA00004123"/>
    </source>
</evidence>
<feature type="coiled-coil region" evidence="6">
    <location>
        <begin position="288"/>
        <end position="315"/>
    </location>
</feature>
<dbReference type="Proteomes" id="UP001345219">
    <property type="component" value="Chromosome 15"/>
</dbReference>
<dbReference type="GO" id="GO:0005634">
    <property type="term" value="C:nucleus"/>
    <property type="evidence" value="ECO:0007669"/>
    <property type="project" value="UniProtKB-SubCell"/>
</dbReference>
<keyword evidence="3" id="KW-0238">DNA-binding</keyword>
<sequence>MDDHRHHYPYAVSDFRHLMAGAMPPPELFPGHHRGPQPMELMMMAAAGSQMKIHGHGGAGGLHEFQAEASSAAAAQAGFDGGDGASARWPRQETLTLLEIRSRLDSRFREANQKGPLWDEVSRIMSQEHGYHRSGKKCREKFENLYKYYKKTKEGKAGRHDGKHYRFFRQLEALYGDHRAPHTTCSIPGAPASTVNSLGSYHPSMITRRPINDNHQMSSHQSLKAVSDSLSLSGSSDFDTSSSDDEEDLGTKDPVVESINGRLKKKRTGRSWKVKIKDFIDSRMRKLIEKQEAWVEKMTRVLEEKEQERLVREEEWRRQEIARVDKEYKFWAKERAWIEARDAALMEAIHNLTSRTSSDHMMSVDNYHNIPLARVDCDKATRTTTTSKDDHVSLCDQRPGVSYCEFSDQQGLGTAARVVHHFTDGFSASNSVASNVGSDSCFRFLMGDGESLWENYGVKLNKGSDN</sequence>
<keyword evidence="2" id="KW-0805">Transcription regulation</keyword>
<dbReference type="Pfam" id="PF13837">
    <property type="entry name" value="Myb_DNA-bind_4"/>
    <property type="match status" value="1"/>
</dbReference>
<dbReference type="GO" id="GO:0006355">
    <property type="term" value="P:regulation of DNA-templated transcription"/>
    <property type="evidence" value="ECO:0007669"/>
    <property type="project" value="UniProtKB-ARBA"/>
</dbReference>
<feature type="region of interest" description="Disordered" evidence="7">
    <location>
        <begin position="203"/>
        <end position="261"/>
    </location>
</feature>
<evidence type="ECO:0000256" key="5">
    <source>
        <dbReference type="ARBA" id="ARBA00023242"/>
    </source>
</evidence>
<keyword evidence="5" id="KW-0539">Nucleus</keyword>
<accession>A0AAN7Q6L0</accession>
<organism evidence="9 10">
    <name type="scientific">Trapa incisa</name>
    <dbReference type="NCBI Taxonomy" id="236973"/>
    <lineage>
        <taxon>Eukaryota</taxon>
        <taxon>Viridiplantae</taxon>
        <taxon>Streptophyta</taxon>
        <taxon>Embryophyta</taxon>
        <taxon>Tracheophyta</taxon>
        <taxon>Spermatophyta</taxon>
        <taxon>Magnoliopsida</taxon>
        <taxon>eudicotyledons</taxon>
        <taxon>Gunneridae</taxon>
        <taxon>Pentapetalae</taxon>
        <taxon>rosids</taxon>
        <taxon>malvids</taxon>
        <taxon>Myrtales</taxon>
        <taxon>Lythraceae</taxon>
        <taxon>Trapa</taxon>
    </lineage>
</organism>
<evidence type="ECO:0000313" key="10">
    <source>
        <dbReference type="Proteomes" id="UP001345219"/>
    </source>
</evidence>
<dbReference type="Gene3D" id="1.10.10.60">
    <property type="entry name" value="Homeodomain-like"/>
    <property type="match status" value="1"/>
</dbReference>
<dbReference type="PANTHER" id="PTHR21654">
    <property type="entry name" value="FI21293P1"/>
    <property type="match status" value="1"/>
</dbReference>
<reference evidence="9 10" key="1">
    <citation type="journal article" date="2023" name="Hortic Res">
        <title>Pangenome of water caltrop reveals structural variations and asymmetric subgenome divergence after allopolyploidization.</title>
        <authorList>
            <person name="Zhang X."/>
            <person name="Chen Y."/>
            <person name="Wang L."/>
            <person name="Yuan Y."/>
            <person name="Fang M."/>
            <person name="Shi L."/>
            <person name="Lu R."/>
            <person name="Comes H.P."/>
            <person name="Ma Y."/>
            <person name="Chen Y."/>
            <person name="Huang G."/>
            <person name="Zhou Y."/>
            <person name="Zheng Z."/>
            <person name="Qiu Y."/>
        </authorList>
    </citation>
    <scope>NUCLEOTIDE SEQUENCE [LARGE SCALE GENOMIC DNA]</scope>
    <source>
        <tissue evidence="9">Roots</tissue>
    </source>
</reference>
<name>A0AAN7Q6L0_9MYRT</name>
<dbReference type="InterPro" id="IPR001005">
    <property type="entry name" value="SANT/Myb"/>
</dbReference>
<gene>
    <name evidence="9" type="ORF">SAY87_019016</name>
</gene>
<evidence type="ECO:0000256" key="2">
    <source>
        <dbReference type="ARBA" id="ARBA00023015"/>
    </source>
</evidence>
<dbReference type="PANTHER" id="PTHR21654:SF60">
    <property type="entry name" value="TRIHELIX TRANSCRIPTION FACTOR PTL"/>
    <property type="match status" value="1"/>
</dbReference>
<feature type="compositionally biased region" description="Polar residues" evidence="7">
    <location>
        <begin position="213"/>
        <end position="224"/>
    </location>
</feature>
<evidence type="ECO:0000256" key="3">
    <source>
        <dbReference type="ARBA" id="ARBA00023125"/>
    </source>
</evidence>
<evidence type="ECO:0000313" key="9">
    <source>
        <dbReference type="EMBL" id="KAK4757715.1"/>
    </source>
</evidence>
<evidence type="ECO:0000256" key="4">
    <source>
        <dbReference type="ARBA" id="ARBA00023163"/>
    </source>
</evidence>
<proteinExistence type="predicted"/>
<evidence type="ECO:0000256" key="7">
    <source>
        <dbReference type="SAM" id="MobiDB-lite"/>
    </source>
</evidence>
<evidence type="ECO:0000259" key="8">
    <source>
        <dbReference type="PROSITE" id="PS50090"/>
    </source>
</evidence>
<comment type="subcellular location">
    <subcellularLocation>
        <location evidence="1">Nucleus</location>
    </subcellularLocation>
</comment>
<dbReference type="CDD" id="cd12203">
    <property type="entry name" value="GT1"/>
    <property type="match status" value="1"/>
</dbReference>
<protein>
    <recommendedName>
        <fullName evidence="8">Myb-like domain-containing protein</fullName>
    </recommendedName>
</protein>
<dbReference type="GO" id="GO:0003677">
    <property type="term" value="F:DNA binding"/>
    <property type="evidence" value="ECO:0007669"/>
    <property type="project" value="UniProtKB-KW"/>
</dbReference>
<dbReference type="PROSITE" id="PS50090">
    <property type="entry name" value="MYB_LIKE"/>
    <property type="match status" value="1"/>
</dbReference>
<keyword evidence="4" id="KW-0804">Transcription</keyword>
<feature type="compositionally biased region" description="Low complexity" evidence="7">
    <location>
        <begin position="227"/>
        <end position="241"/>
    </location>
</feature>
<feature type="domain" description="Myb-like" evidence="8">
    <location>
        <begin position="88"/>
        <end position="146"/>
    </location>
</feature>
<evidence type="ECO:0000256" key="6">
    <source>
        <dbReference type="SAM" id="Coils"/>
    </source>
</evidence>